<reference evidence="2" key="1">
    <citation type="journal article" date="2011" name="Science">
        <title>The plant cell wall-decomposing machinery underlies the functional diversity of forest fungi.</title>
        <authorList>
            <person name="Eastwood D.C."/>
            <person name="Floudas D."/>
            <person name="Binder M."/>
            <person name="Majcherczyk A."/>
            <person name="Schneider P."/>
            <person name="Aerts A."/>
            <person name="Asiegbu F.O."/>
            <person name="Baker S.E."/>
            <person name="Barry K."/>
            <person name="Bendiksby M."/>
            <person name="Blumentritt M."/>
            <person name="Coutinho P.M."/>
            <person name="Cullen D."/>
            <person name="de Vries R.P."/>
            <person name="Gathman A."/>
            <person name="Goodell B."/>
            <person name="Henrissat B."/>
            <person name="Ihrmark K."/>
            <person name="Kauserud H."/>
            <person name="Kohler A."/>
            <person name="LaButti K."/>
            <person name="Lapidus A."/>
            <person name="Lavin J.L."/>
            <person name="Lee Y.-H."/>
            <person name="Lindquist E."/>
            <person name="Lilly W."/>
            <person name="Lucas S."/>
            <person name="Morin E."/>
            <person name="Murat C."/>
            <person name="Oguiza J.A."/>
            <person name="Park J."/>
            <person name="Pisabarro A.G."/>
            <person name="Riley R."/>
            <person name="Rosling A."/>
            <person name="Salamov A."/>
            <person name="Schmidt O."/>
            <person name="Schmutz J."/>
            <person name="Skrede I."/>
            <person name="Stenlid J."/>
            <person name="Wiebenga A."/>
            <person name="Xie X."/>
            <person name="Kuees U."/>
            <person name="Hibbett D.S."/>
            <person name="Hoffmeister D."/>
            <person name="Hoegberg N."/>
            <person name="Martin F."/>
            <person name="Grigoriev I.V."/>
            <person name="Watkinson S.C."/>
        </authorList>
    </citation>
    <scope>NUCLEOTIDE SEQUENCE [LARGE SCALE GENOMIC DNA]</scope>
    <source>
        <strain evidence="2">strain S7.3</strain>
    </source>
</reference>
<evidence type="ECO:0000313" key="2">
    <source>
        <dbReference type="Proteomes" id="UP000008063"/>
    </source>
</evidence>
<name>F8QL61_SERL3</name>
<gene>
    <name evidence="1" type="ORF">SERLA73DRAFT_81772</name>
</gene>
<dbReference type="InParanoid" id="F8QL61"/>
<accession>F8QL61</accession>
<sequence length="54" mass="6000">MRGPGGWIGRSGPCNTWNYLENDSSASRTAARRCLPVCYIKEKTLTTEEHLANS</sequence>
<evidence type="ECO:0000313" key="1">
    <source>
        <dbReference type="EMBL" id="EGN90959.1"/>
    </source>
</evidence>
<dbReference type="Proteomes" id="UP000008063">
    <property type="component" value="Unassembled WGS sequence"/>
</dbReference>
<dbReference type="AlphaFoldDB" id="F8QL61"/>
<keyword evidence="2" id="KW-1185">Reference proteome</keyword>
<dbReference type="HOGENOM" id="CLU_3051833_0_0_1"/>
<dbReference type="EMBL" id="GL947022">
    <property type="protein sequence ID" value="EGN90959.1"/>
    <property type="molecule type" value="Genomic_DNA"/>
</dbReference>
<protein>
    <submittedName>
        <fullName evidence="1">Uncharacterized protein</fullName>
    </submittedName>
</protein>
<organism evidence="2">
    <name type="scientific">Serpula lacrymans var. lacrymans (strain S7.3)</name>
    <name type="common">Dry rot fungus</name>
    <dbReference type="NCBI Taxonomy" id="936435"/>
    <lineage>
        <taxon>Eukaryota</taxon>
        <taxon>Fungi</taxon>
        <taxon>Dikarya</taxon>
        <taxon>Basidiomycota</taxon>
        <taxon>Agaricomycotina</taxon>
        <taxon>Agaricomycetes</taxon>
        <taxon>Agaricomycetidae</taxon>
        <taxon>Boletales</taxon>
        <taxon>Coniophorineae</taxon>
        <taxon>Serpulaceae</taxon>
        <taxon>Serpula</taxon>
    </lineage>
</organism>
<proteinExistence type="predicted"/>